<evidence type="ECO:0000259" key="1">
    <source>
        <dbReference type="PROSITE" id="PS51202"/>
    </source>
</evidence>
<dbReference type="SUPFAM" id="SSF116726">
    <property type="entry name" value="TrkA C-terminal domain-like"/>
    <property type="match status" value="1"/>
</dbReference>
<keyword evidence="3" id="KW-1185">Reference proteome</keyword>
<comment type="caution">
    <text evidence="2">The sequence shown here is derived from an EMBL/GenBank/DDBJ whole genome shotgun (WGS) entry which is preliminary data.</text>
</comment>
<dbReference type="Pfam" id="PF02254">
    <property type="entry name" value="TrkA_N"/>
    <property type="match status" value="1"/>
</dbReference>
<dbReference type="GO" id="GO:0006813">
    <property type="term" value="P:potassium ion transport"/>
    <property type="evidence" value="ECO:0007669"/>
    <property type="project" value="InterPro"/>
</dbReference>
<gene>
    <name evidence="2" type="ORF">C900_02884</name>
</gene>
<protein>
    <submittedName>
        <fullName evidence="2">K+ uptake transporter, KtrA subunit</fullName>
    </submittedName>
</protein>
<reference evidence="2 3" key="1">
    <citation type="submission" date="2012-12" db="EMBL/GenBank/DDBJ databases">
        <title>Genome assembly of Fulvivirga imtechensis AK7.</title>
        <authorList>
            <person name="Nupur N."/>
            <person name="Khatri I."/>
            <person name="Kumar R."/>
            <person name="Subramanian S."/>
            <person name="Pinnaka A."/>
        </authorList>
    </citation>
    <scope>NUCLEOTIDE SEQUENCE [LARGE SCALE GENOMIC DNA]</scope>
    <source>
        <strain evidence="2 3">AK7</strain>
    </source>
</reference>
<dbReference type="PANTHER" id="PTHR43833:SF7">
    <property type="entry name" value="KTR SYSTEM POTASSIUM UPTAKE PROTEIN C"/>
    <property type="match status" value="1"/>
</dbReference>
<accession>L8JUP7</accession>
<evidence type="ECO:0000313" key="2">
    <source>
        <dbReference type="EMBL" id="ELR71269.1"/>
    </source>
</evidence>
<proteinExistence type="predicted"/>
<organism evidence="2 3">
    <name type="scientific">Fulvivirga imtechensis AK7</name>
    <dbReference type="NCBI Taxonomy" id="1237149"/>
    <lineage>
        <taxon>Bacteria</taxon>
        <taxon>Pseudomonadati</taxon>
        <taxon>Bacteroidota</taxon>
        <taxon>Cytophagia</taxon>
        <taxon>Cytophagales</taxon>
        <taxon>Fulvivirgaceae</taxon>
        <taxon>Fulvivirga</taxon>
    </lineage>
</organism>
<dbReference type="PROSITE" id="PS51202">
    <property type="entry name" value="RCK_C"/>
    <property type="match status" value="1"/>
</dbReference>
<dbReference type="SUPFAM" id="SSF51735">
    <property type="entry name" value="NAD(P)-binding Rossmann-fold domains"/>
    <property type="match status" value="1"/>
</dbReference>
<dbReference type="Proteomes" id="UP000011135">
    <property type="component" value="Unassembled WGS sequence"/>
</dbReference>
<dbReference type="EMBL" id="AMZN01000043">
    <property type="protein sequence ID" value="ELR71269.1"/>
    <property type="molecule type" value="Genomic_DNA"/>
</dbReference>
<dbReference type="eggNOG" id="COG0569">
    <property type="taxonomic scope" value="Bacteria"/>
</dbReference>
<dbReference type="AlphaFoldDB" id="L8JUP7"/>
<dbReference type="GO" id="GO:0008324">
    <property type="term" value="F:monoatomic cation transmembrane transporter activity"/>
    <property type="evidence" value="ECO:0007669"/>
    <property type="project" value="InterPro"/>
</dbReference>
<dbReference type="Pfam" id="PF02080">
    <property type="entry name" value="TrkA_C"/>
    <property type="match status" value="1"/>
</dbReference>
<sequence length="210" mass="23295">MGFEVIAVDSDMKKVNEFKDRVTHTICLDSGDKAAMETLPLKDSDAVIVAIGEDFGASVLSTAVLKQLGAKKIIGRAISDLHHTVIEAIGVEEIIRPEEESASRLAKRLQLKGVVDSFEISEDYNIVETEIPERYFGKTVEEANLRQEFNLNILTIIRMEKTKNIIGQSSSKRQVMGVVSPQTVFKEGDIIVLFGNNKDIKKCLSQEPMV</sequence>
<dbReference type="PANTHER" id="PTHR43833">
    <property type="entry name" value="POTASSIUM CHANNEL PROTEIN 2-RELATED-RELATED"/>
    <property type="match status" value="1"/>
</dbReference>
<dbReference type="STRING" id="1237149.C900_02884"/>
<name>L8JUP7_9BACT</name>
<dbReference type="InterPro" id="IPR006037">
    <property type="entry name" value="RCK_C"/>
</dbReference>
<evidence type="ECO:0000313" key="3">
    <source>
        <dbReference type="Proteomes" id="UP000011135"/>
    </source>
</evidence>
<dbReference type="PATRIC" id="fig|1237149.3.peg.2640"/>
<dbReference type="Gene3D" id="3.40.50.720">
    <property type="entry name" value="NAD(P)-binding Rossmann-like Domain"/>
    <property type="match status" value="1"/>
</dbReference>
<dbReference type="Gene3D" id="3.30.70.1450">
    <property type="entry name" value="Regulator of K+ conductance, C-terminal domain"/>
    <property type="match status" value="1"/>
</dbReference>
<dbReference type="InterPro" id="IPR050721">
    <property type="entry name" value="Trk_Ktr_HKT_K-transport"/>
</dbReference>
<feature type="domain" description="RCK C-terminal" evidence="1">
    <location>
        <begin position="113"/>
        <end position="209"/>
    </location>
</feature>
<dbReference type="InterPro" id="IPR036721">
    <property type="entry name" value="RCK_C_sf"/>
</dbReference>
<dbReference type="InterPro" id="IPR003148">
    <property type="entry name" value="RCK_N"/>
</dbReference>
<dbReference type="InterPro" id="IPR036291">
    <property type="entry name" value="NAD(P)-bd_dom_sf"/>
</dbReference>